<proteinExistence type="predicted"/>
<name>A0A1F5R802_9BACT</name>
<dbReference type="AlphaFoldDB" id="A0A1F5R802"/>
<dbReference type="EMBL" id="MFFM01000038">
    <property type="protein sequence ID" value="OGF10554.1"/>
    <property type="molecule type" value="Genomic_DNA"/>
</dbReference>
<sequence length="88" mass="9979">MEIKIGADELILWLRKTNNAVGRNNKDLGKEIRQQIESLGGILINEDVDVHWSNEGHNIGDTNLPKTAAQYTIDTSKLCKLYEWLTTL</sequence>
<accession>A0A1F5R802</accession>
<evidence type="ECO:0000313" key="2">
    <source>
        <dbReference type="Proteomes" id="UP000177230"/>
    </source>
</evidence>
<gene>
    <name evidence="1" type="ORF">A2024_09425</name>
</gene>
<dbReference type="Proteomes" id="UP000177230">
    <property type="component" value="Unassembled WGS sequence"/>
</dbReference>
<comment type="caution">
    <text evidence="1">The sequence shown here is derived from an EMBL/GenBank/DDBJ whole genome shotgun (WGS) entry which is preliminary data.</text>
</comment>
<reference evidence="1 2" key="1">
    <citation type="journal article" date="2016" name="Nat. Commun.">
        <title>Thousands of microbial genomes shed light on interconnected biogeochemical processes in an aquifer system.</title>
        <authorList>
            <person name="Anantharaman K."/>
            <person name="Brown C.T."/>
            <person name="Hug L.A."/>
            <person name="Sharon I."/>
            <person name="Castelle C.J."/>
            <person name="Probst A.J."/>
            <person name="Thomas B.C."/>
            <person name="Singh A."/>
            <person name="Wilkins M.J."/>
            <person name="Karaoz U."/>
            <person name="Brodie E.L."/>
            <person name="Williams K.H."/>
            <person name="Hubbard S.S."/>
            <person name="Banfield J.F."/>
        </authorList>
    </citation>
    <scope>NUCLEOTIDE SEQUENCE [LARGE SCALE GENOMIC DNA]</scope>
</reference>
<organism evidence="1 2">
    <name type="scientific">Candidatus Edwardsbacteria bacterium GWF2_54_11</name>
    <dbReference type="NCBI Taxonomy" id="1817851"/>
    <lineage>
        <taxon>Bacteria</taxon>
        <taxon>Candidatus Edwardsiibacteriota</taxon>
    </lineage>
</organism>
<protein>
    <submittedName>
        <fullName evidence="1">Uncharacterized protein</fullName>
    </submittedName>
</protein>
<evidence type="ECO:0000313" key="1">
    <source>
        <dbReference type="EMBL" id="OGF10554.1"/>
    </source>
</evidence>